<dbReference type="PANTHER" id="PTHR23050">
    <property type="entry name" value="CALCIUM BINDING PROTEIN"/>
    <property type="match status" value="1"/>
</dbReference>
<name>A0A814A3K2_9BILA</name>
<dbReference type="SMART" id="SM00054">
    <property type="entry name" value="EFh"/>
    <property type="match status" value="4"/>
</dbReference>
<keyword evidence="2" id="KW-0106">Calcium</keyword>
<evidence type="ECO:0000313" key="5">
    <source>
        <dbReference type="Proteomes" id="UP000663879"/>
    </source>
</evidence>
<evidence type="ECO:0000259" key="3">
    <source>
        <dbReference type="PROSITE" id="PS50222"/>
    </source>
</evidence>
<evidence type="ECO:0000256" key="2">
    <source>
        <dbReference type="ARBA" id="ARBA00022837"/>
    </source>
</evidence>
<dbReference type="PROSITE" id="PS00018">
    <property type="entry name" value="EF_HAND_1"/>
    <property type="match status" value="3"/>
</dbReference>
<sequence length="170" mass="20215">MSKPVDLTEKESQNIRYIFELFDKNKDGFISRSELRNGYFLLVNKLDECEPDVILNEYDDNDDGKLDFDEFTRLYKEAQFGDLVNQIFLNNENQDQLKEDLKKIFDLNDKDHDGSITRDELKYVFQELATYLRYKKIDNMIEKADINKDGKIDFEGKEPYRICIKILPTN</sequence>
<organism evidence="4 5">
    <name type="scientific">Brachionus calyciflorus</name>
    <dbReference type="NCBI Taxonomy" id="104777"/>
    <lineage>
        <taxon>Eukaryota</taxon>
        <taxon>Metazoa</taxon>
        <taxon>Spiralia</taxon>
        <taxon>Gnathifera</taxon>
        <taxon>Rotifera</taxon>
        <taxon>Eurotatoria</taxon>
        <taxon>Monogononta</taxon>
        <taxon>Pseudotrocha</taxon>
        <taxon>Ploima</taxon>
        <taxon>Brachionidae</taxon>
        <taxon>Brachionus</taxon>
    </lineage>
</organism>
<feature type="domain" description="EF-hand" evidence="3">
    <location>
        <begin position="54"/>
        <end position="81"/>
    </location>
</feature>
<dbReference type="GO" id="GO:0005509">
    <property type="term" value="F:calcium ion binding"/>
    <property type="evidence" value="ECO:0007669"/>
    <property type="project" value="InterPro"/>
</dbReference>
<dbReference type="InterPro" id="IPR011992">
    <property type="entry name" value="EF-hand-dom_pair"/>
</dbReference>
<dbReference type="GO" id="GO:0043226">
    <property type="term" value="C:organelle"/>
    <property type="evidence" value="ECO:0007669"/>
    <property type="project" value="UniProtKB-ARBA"/>
</dbReference>
<keyword evidence="1" id="KW-0677">Repeat</keyword>
<keyword evidence="5" id="KW-1185">Reference proteome</keyword>
<proteinExistence type="predicted"/>
<dbReference type="FunFam" id="1.10.238.10:FF:000178">
    <property type="entry name" value="Calmodulin-2 A"/>
    <property type="match status" value="1"/>
</dbReference>
<accession>A0A814A3K2</accession>
<dbReference type="PROSITE" id="PS50222">
    <property type="entry name" value="EF_HAND_2"/>
    <property type="match status" value="3"/>
</dbReference>
<dbReference type="InterPro" id="IPR050145">
    <property type="entry name" value="Centrin_CML-like"/>
</dbReference>
<dbReference type="AlphaFoldDB" id="A0A814A3K2"/>
<reference evidence="4" key="1">
    <citation type="submission" date="2021-02" db="EMBL/GenBank/DDBJ databases">
        <authorList>
            <person name="Nowell W R."/>
        </authorList>
    </citation>
    <scope>NUCLEOTIDE SEQUENCE</scope>
    <source>
        <strain evidence="4">Ploen Becks lab</strain>
    </source>
</reference>
<dbReference type="Proteomes" id="UP000663879">
    <property type="component" value="Unassembled WGS sequence"/>
</dbReference>
<feature type="domain" description="EF-hand" evidence="3">
    <location>
        <begin position="96"/>
        <end position="131"/>
    </location>
</feature>
<gene>
    <name evidence="4" type="ORF">OXX778_LOCUS11761</name>
</gene>
<dbReference type="Gene3D" id="1.10.238.10">
    <property type="entry name" value="EF-hand"/>
    <property type="match status" value="2"/>
</dbReference>
<dbReference type="Pfam" id="PF13499">
    <property type="entry name" value="EF-hand_7"/>
    <property type="match status" value="2"/>
</dbReference>
<evidence type="ECO:0000256" key="1">
    <source>
        <dbReference type="ARBA" id="ARBA00022737"/>
    </source>
</evidence>
<dbReference type="SUPFAM" id="SSF47473">
    <property type="entry name" value="EF-hand"/>
    <property type="match status" value="1"/>
</dbReference>
<dbReference type="CDD" id="cd00051">
    <property type="entry name" value="EFh"/>
    <property type="match status" value="1"/>
</dbReference>
<evidence type="ECO:0000313" key="4">
    <source>
        <dbReference type="EMBL" id="CAF0908298.1"/>
    </source>
</evidence>
<feature type="domain" description="EF-hand" evidence="3">
    <location>
        <begin position="10"/>
        <end position="45"/>
    </location>
</feature>
<dbReference type="EMBL" id="CAJNOC010002037">
    <property type="protein sequence ID" value="CAF0908298.1"/>
    <property type="molecule type" value="Genomic_DNA"/>
</dbReference>
<dbReference type="OrthoDB" id="26525at2759"/>
<dbReference type="InterPro" id="IPR002048">
    <property type="entry name" value="EF_hand_dom"/>
</dbReference>
<comment type="caution">
    <text evidence="4">The sequence shown here is derived from an EMBL/GenBank/DDBJ whole genome shotgun (WGS) entry which is preliminary data.</text>
</comment>
<protein>
    <recommendedName>
        <fullName evidence="3">EF-hand domain-containing protein</fullName>
    </recommendedName>
</protein>
<dbReference type="InterPro" id="IPR018247">
    <property type="entry name" value="EF_Hand_1_Ca_BS"/>
</dbReference>